<gene>
    <name evidence="3" type="ORF">K4A83_16155</name>
</gene>
<sequence>MLDAKTDQKTVGRQSGLVALIPPTGYRKFRLVDSCDRPIYYGLQLVALLISLGCIWSVLTSLALIGSWLFLPTLGLMTWFILVSILTNQSPLRYPLPRIILWGIIPMLIFFVIILYQQATQQSGILNLWDTLIVSTILATLGSFPLIQGIWQRQQLSTSPEQGHSRTRFHCAICCQPLKRLPESDLMPLLTKIEQATHKLNSVVYDGWWCPHCHPQYSRDTIHLRGYMLQRPRHVKKCPHCQDYTVQHTARKTHKRYIEREFCHSCDYRDHWLQRIAGNERRTRHQTGNSTSQTSINYLGGYRGVSGGGGSSGGGNGGSFGGGSSGGGGGGSSF</sequence>
<evidence type="ECO:0000256" key="1">
    <source>
        <dbReference type="SAM" id="MobiDB-lite"/>
    </source>
</evidence>
<evidence type="ECO:0000256" key="2">
    <source>
        <dbReference type="SAM" id="Phobius"/>
    </source>
</evidence>
<evidence type="ECO:0000313" key="4">
    <source>
        <dbReference type="Proteomes" id="UP001526426"/>
    </source>
</evidence>
<feature type="transmembrane region" description="Helical" evidence="2">
    <location>
        <begin position="65"/>
        <end position="87"/>
    </location>
</feature>
<comment type="caution">
    <text evidence="3">The sequence shown here is derived from an EMBL/GenBank/DDBJ whole genome shotgun (WGS) entry which is preliminary data.</text>
</comment>
<proteinExistence type="predicted"/>
<feature type="transmembrane region" description="Helical" evidence="2">
    <location>
        <begin position="39"/>
        <end position="59"/>
    </location>
</feature>
<dbReference type="Proteomes" id="UP001526426">
    <property type="component" value="Unassembled WGS sequence"/>
</dbReference>
<evidence type="ECO:0008006" key="5">
    <source>
        <dbReference type="Google" id="ProtNLM"/>
    </source>
</evidence>
<accession>A0ABT3L8F2</accession>
<keyword evidence="4" id="KW-1185">Reference proteome</keyword>
<feature type="transmembrane region" description="Helical" evidence="2">
    <location>
        <begin position="99"/>
        <end position="116"/>
    </location>
</feature>
<dbReference type="EMBL" id="JAIHOM010000090">
    <property type="protein sequence ID" value="MCW6037792.1"/>
    <property type="molecule type" value="Genomic_DNA"/>
</dbReference>
<organism evidence="3 4">
    <name type="scientific">Spirulina subsalsa FACHB-351</name>
    <dbReference type="NCBI Taxonomy" id="234711"/>
    <lineage>
        <taxon>Bacteria</taxon>
        <taxon>Bacillati</taxon>
        <taxon>Cyanobacteriota</taxon>
        <taxon>Cyanophyceae</taxon>
        <taxon>Spirulinales</taxon>
        <taxon>Spirulinaceae</taxon>
        <taxon>Spirulina</taxon>
    </lineage>
</organism>
<evidence type="ECO:0000313" key="3">
    <source>
        <dbReference type="EMBL" id="MCW6037792.1"/>
    </source>
</evidence>
<keyword evidence="2" id="KW-1133">Transmembrane helix</keyword>
<reference evidence="3 4" key="1">
    <citation type="submission" date="2021-08" db="EMBL/GenBank/DDBJ databases">
        <title>Draft genome sequence of Spirulina subsalsa with high tolerance to salinity and hype-accumulation of phycocyanin.</title>
        <authorList>
            <person name="Pei H."/>
            <person name="Jiang L."/>
        </authorList>
    </citation>
    <scope>NUCLEOTIDE SEQUENCE [LARGE SCALE GENOMIC DNA]</scope>
    <source>
        <strain evidence="3 4">FACHB-351</strain>
    </source>
</reference>
<dbReference type="RefSeq" id="WP_265265664.1">
    <property type="nucleotide sequence ID" value="NZ_JAIHOM010000090.1"/>
</dbReference>
<name>A0ABT3L8F2_9CYAN</name>
<protein>
    <recommendedName>
        <fullName evidence="5">TPM domain-containing protein</fullName>
    </recommendedName>
</protein>
<keyword evidence="2" id="KW-0812">Transmembrane</keyword>
<feature type="transmembrane region" description="Helical" evidence="2">
    <location>
        <begin position="128"/>
        <end position="147"/>
    </location>
</feature>
<feature type="region of interest" description="Disordered" evidence="1">
    <location>
        <begin position="309"/>
        <end position="334"/>
    </location>
</feature>
<keyword evidence="2" id="KW-0472">Membrane</keyword>